<feature type="region of interest" description="Disordered" evidence="2">
    <location>
        <begin position="201"/>
        <end position="221"/>
    </location>
</feature>
<feature type="chain" id="PRO_5046516599" evidence="3">
    <location>
        <begin position="26"/>
        <end position="645"/>
    </location>
</feature>
<keyword evidence="3" id="KW-0732">Signal</keyword>
<reference evidence="6" key="1">
    <citation type="journal article" date="2019" name="Int. J. Syst. Evol. Microbiol.">
        <title>The Global Catalogue of Microorganisms (GCM) 10K type strain sequencing project: providing services to taxonomists for standard genome sequencing and annotation.</title>
        <authorList>
            <consortium name="The Broad Institute Genomics Platform"/>
            <consortium name="The Broad Institute Genome Sequencing Center for Infectious Disease"/>
            <person name="Wu L."/>
            <person name="Ma J."/>
        </authorList>
    </citation>
    <scope>NUCLEOTIDE SEQUENCE [LARGE SCALE GENOMIC DNA]</scope>
    <source>
        <strain evidence="6">CCTCC AB 2017081</strain>
    </source>
</reference>
<feature type="region of interest" description="Disordered" evidence="2">
    <location>
        <begin position="338"/>
        <end position="358"/>
    </location>
</feature>
<dbReference type="InterPro" id="IPR013783">
    <property type="entry name" value="Ig-like_fold"/>
</dbReference>
<dbReference type="SUPFAM" id="SSF53187">
    <property type="entry name" value="Zn-dependent exopeptidases"/>
    <property type="match status" value="1"/>
</dbReference>
<keyword evidence="1" id="KW-0378">Hydrolase</keyword>
<dbReference type="Gene3D" id="2.60.40.10">
    <property type="entry name" value="Immunoglobulins"/>
    <property type="match status" value="1"/>
</dbReference>
<sequence>MRLPPRLLVLLLAAPALLSAAPSGAPDVFVAYPENGATVAFDHVILEGSVRPGGDLRIGGAAVPVGPDGLFMEWWPLRPGVNTLTLVTTRAGRTGTLTWRVTRTVPRTLLARPTAIEPGSVLPRSAVTFWDAVNDTPAERAVRIEFRGSPGGRAAYRLAGSPPVPMLEGPAGTYRAVYTLPTTARLLDAAVGVTLTGPDGRTVTATAPGRVTSTPAGPRVATQRPGTVRGLALNDSQTLLTDLDGLARLYPRDGMTFTAVGRVGEDLRVRLAPGVPALATAAQLDLSLGSVLAARGGAVTVDGGTELATGPAAPLPLLAQVSAAPDVSDVPQVAGTPELAPLPIRPAPPAPASPRAGDLRVRVPLGGVRLPYTLEQRSGGSQLLLTLYGTLTAPLTGLSGVADPLLRSVEVQPGTPGVTVVTLTLAPGQAWGFQAGYDGGDLLVTVRRPPVLDPARPLSGRVVVLDPGHGGTQKGGAGSLRVPEKNLVLPIALRAATLLRAQGATVVLTRTTDVTLGLYDRGMIAETARADLLVSIHANALPDGRDPRGIRGPEVYFSHPQAQGVAASILAGLRRTLPELGPGEGLKGAADLALTRPTAQPSVLVETAYLTDAGNLRVLQSPAGQERLAQAIAAGIADHYAAQLR</sequence>
<dbReference type="PANTHER" id="PTHR30404:SF0">
    <property type="entry name" value="N-ACETYLMURAMOYL-L-ALANINE AMIDASE AMIC"/>
    <property type="match status" value="1"/>
</dbReference>
<dbReference type="EMBL" id="JBHRZG010000024">
    <property type="protein sequence ID" value="MFC3834514.1"/>
    <property type="molecule type" value="Genomic_DNA"/>
</dbReference>
<evidence type="ECO:0000259" key="4">
    <source>
        <dbReference type="SMART" id="SM00646"/>
    </source>
</evidence>
<feature type="signal peptide" evidence="3">
    <location>
        <begin position="1"/>
        <end position="25"/>
    </location>
</feature>
<protein>
    <submittedName>
        <fullName evidence="5">N-acetylmuramoyl-L-alanine amidase</fullName>
    </submittedName>
</protein>
<evidence type="ECO:0000256" key="1">
    <source>
        <dbReference type="ARBA" id="ARBA00022801"/>
    </source>
</evidence>
<evidence type="ECO:0000256" key="2">
    <source>
        <dbReference type="SAM" id="MobiDB-lite"/>
    </source>
</evidence>
<gene>
    <name evidence="5" type="ORF">ACFOSB_16795</name>
</gene>
<comment type="caution">
    <text evidence="5">The sequence shown here is derived from an EMBL/GenBank/DDBJ whole genome shotgun (WGS) entry which is preliminary data.</text>
</comment>
<feature type="compositionally biased region" description="Pro residues" evidence="2">
    <location>
        <begin position="343"/>
        <end position="352"/>
    </location>
</feature>
<dbReference type="PANTHER" id="PTHR30404">
    <property type="entry name" value="N-ACETYLMURAMOYL-L-ALANINE AMIDASE"/>
    <property type="match status" value="1"/>
</dbReference>
<evidence type="ECO:0000313" key="6">
    <source>
        <dbReference type="Proteomes" id="UP001595803"/>
    </source>
</evidence>
<name>A0ABV7ZBU5_9DEIO</name>
<dbReference type="SMART" id="SM00646">
    <property type="entry name" value="Ami_3"/>
    <property type="match status" value="1"/>
</dbReference>
<evidence type="ECO:0000256" key="3">
    <source>
        <dbReference type="SAM" id="SignalP"/>
    </source>
</evidence>
<dbReference type="RefSeq" id="WP_322472447.1">
    <property type="nucleotide sequence ID" value="NZ_JBHRZG010000024.1"/>
</dbReference>
<organism evidence="5 6">
    <name type="scientific">Deinococcus rufus</name>
    <dbReference type="NCBI Taxonomy" id="2136097"/>
    <lineage>
        <taxon>Bacteria</taxon>
        <taxon>Thermotogati</taxon>
        <taxon>Deinococcota</taxon>
        <taxon>Deinococci</taxon>
        <taxon>Deinococcales</taxon>
        <taxon>Deinococcaceae</taxon>
        <taxon>Deinococcus</taxon>
    </lineage>
</organism>
<dbReference type="CDD" id="cd02696">
    <property type="entry name" value="MurNAc-LAA"/>
    <property type="match status" value="1"/>
</dbReference>
<evidence type="ECO:0000313" key="5">
    <source>
        <dbReference type="EMBL" id="MFC3834514.1"/>
    </source>
</evidence>
<dbReference type="Pfam" id="PF01520">
    <property type="entry name" value="Amidase_3"/>
    <property type="match status" value="1"/>
</dbReference>
<accession>A0ABV7ZBU5</accession>
<proteinExistence type="predicted"/>
<keyword evidence="6" id="KW-1185">Reference proteome</keyword>
<dbReference type="Gene3D" id="3.40.630.40">
    <property type="entry name" value="Zn-dependent exopeptidases"/>
    <property type="match status" value="1"/>
</dbReference>
<dbReference type="InterPro" id="IPR050695">
    <property type="entry name" value="N-acetylmuramoyl_amidase_3"/>
</dbReference>
<dbReference type="InterPro" id="IPR002508">
    <property type="entry name" value="MurNAc-LAA_cat"/>
</dbReference>
<dbReference type="Proteomes" id="UP001595803">
    <property type="component" value="Unassembled WGS sequence"/>
</dbReference>
<feature type="domain" description="MurNAc-LAA" evidence="4">
    <location>
        <begin position="522"/>
        <end position="637"/>
    </location>
</feature>